<comment type="caution">
    <text evidence="2">The sequence shown here is derived from an EMBL/GenBank/DDBJ whole genome shotgun (WGS) entry which is preliminary data.</text>
</comment>
<proteinExistence type="predicted"/>
<sequence>MADDLVPPAMPEHREPVDRVDTHHHARDRRHLPTVVSAGIASHGQLADSRGRPLLIGRLFRPTRVSNSMIGTIPATAISLWSSNDTDFTGKL</sequence>
<feature type="region of interest" description="Disordered" evidence="1">
    <location>
        <begin position="1"/>
        <end position="30"/>
    </location>
</feature>
<dbReference type="AlphaFoldDB" id="A0A7K3LIW6"/>
<dbReference type="RefSeq" id="WP_157079500.1">
    <property type="nucleotide sequence ID" value="NZ_JAADZU010000002.1"/>
</dbReference>
<organism evidence="2 3">
    <name type="scientific">Gordonia desulfuricans</name>
    <dbReference type="NCBI Taxonomy" id="89051"/>
    <lineage>
        <taxon>Bacteria</taxon>
        <taxon>Bacillati</taxon>
        <taxon>Actinomycetota</taxon>
        <taxon>Actinomycetes</taxon>
        <taxon>Mycobacteriales</taxon>
        <taxon>Gordoniaceae</taxon>
        <taxon>Gordonia</taxon>
    </lineage>
</organism>
<keyword evidence="3" id="KW-1185">Reference proteome</keyword>
<dbReference type="Proteomes" id="UP000466307">
    <property type="component" value="Unassembled WGS sequence"/>
</dbReference>
<evidence type="ECO:0000313" key="3">
    <source>
        <dbReference type="Proteomes" id="UP000466307"/>
    </source>
</evidence>
<gene>
    <name evidence="2" type="ORF">GYA93_01040</name>
</gene>
<name>A0A7K3LIW6_9ACTN</name>
<evidence type="ECO:0000256" key="1">
    <source>
        <dbReference type="SAM" id="MobiDB-lite"/>
    </source>
</evidence>
<protein>
    <submittedName>
        <fullName evidence="2">Uncharacterized protein</fullName>
    </submittedName>
</protein>
<evidence type="ECO:0000313" key="2">
    <source>
        <dbReference type="EMBL" id="NDK88174.1"/>
    </source>
</evidence>
<accession>A0A7K3LIW6</accession>
<feature type="compositionally biased region" description="Basic and acidic residues" evidence="1">
    <location>
        <begin position="11"/>
        <end position="23"/>
    </location>
</feature>
<dbReference type="EMBL" id="JAADZU010000002">
    <property type="protein sequence ID" value="NDK88174.1"/>
    <property type="molecule type" value="Genomic_DNA"/>
</dbReference>
<reference evidence="2 3" key="1">
    <citation type="submission" date="2020-01" db="EMBL/GenBank/DDBJ databases">
        <title>Investigation of new actinobacteria for the biodesulphurisation of diesel fuel.</title>
        <authorList>
            <person name="Athi Narayanan S.M."/>
        </authorList>
    </citation>
    <scope>NUCLEOTIDE SEQUENCE [LARGE SCALE GENOMIC DNA]</scope>
    <source>
        <strain evidence="2 3">213E</strain>
    </source>
</reference>